<dbReference type="InterPro" id="IPR013602">
    <property type="entry name" value="Dynein_heavy_linker"/>
</dbReference>
<keyword evidence="5" id="KW-1185">Reference proteome</keyword>
<protein>
    <submittedName>
        <fullName evidence="4">Uncharacterized protein</fullName>
    </submittedName>
</protein>
<feature type="domain" description="Dynein heavy chain tail" evidence="2">
    <location>
        <begin position="66"/>
        <end position="456"/>
    </location>
</feature>
<feature type="domain" description="Dynein heavy chain linker" evidence="3">
    <location>
        <begin position="1446"/>
        <end position="1526"/>
    </location>
</feature>
<name>A0ABD2Q3J5_9PLAT</name>
<accession>A0ABD2Q3J5</accession>
<dbReference type="InterPro" id="IPR026983">
    <property type="entry name" value="DHC"/>
</dbReference>
<feature type="domain" description="Dynein heavy chain linker" evidence="3">
    <location>
        <begin position="1133"/>
        <end position="1293"/>
    </location>
</feature>
<feature type="region of interest" description="Disordered" evidence="1">
    <location>
        <begin position="712"/>
        <end position="731"/>
    </location>
</feature>
<dbReference type="Gene3D" id="1.10.287.2620">
    <property type="match status" value="1"/>
</dbReference>
<dbReference type="InterPro" id="IPR042222">
    <property type="entry name" value="Dynein_2_N"/>
</dbReference>
<sequence length="1539" mass="177479">MKEVNEMNEENLKNIENWMEEAKTGSPWLYSVYGPKSKLGKFYLGTLDPQLNSTLRDKSEEVLKLIQNSPWPAISNKSCFARFNDCLRRWSDIRWLMLCAKKFRSIRLLISSQEKTKERVLPVDEPWKLANQEIVLLHPYMLTLDLYRQYCNYVEKFCSEISPDIIDALTSSNDLSRQFYSHFNTLHIRQSRLETEFGDLLMGSLIQSPTLEASIHFLQLFEGICDRPKVLERIRFNLNKMSEDLQRSVASIGAELKDLEDFSLDGDAKSSPTSKLNHLLRILEAKRSILSSLMEQVNILTQMFSHLNLNKIKSNIASLLESITKMQEKNLLLWSSSYIPNPEYIEEFINKPLIVSTNESDLVVSFDPQISKFFEELNWLMKIFPEYIPDEMKMWLKDCVNSPQTKRYAKELATHLKNYNKVHKTIQPHERLLLSKSVEIVDQILLQGLTTLTWSMREQIFPFVEDVGLKIEKLLVQPLHEIKNSINGLEMRLLEWNHLEIHVPSGVETYDTLGSLIPGDKIDVVVLERAIAAFSAGQDVCRIEREIVQVVVTCLEVAELSIQSTTAIEFLHFVSNLIRENSRKHCIFNLHFLSDLLGQTPSLREEIGKSTYCFELNIVLKYGKIVTYPGLSSDTLGGKRLPELIYSLIVAIIRYHFRIPVIGEQLKFKDQTIPPMKLLDEPRESVSLITRSSGSLRLQKVLDFYNNVEEEADEEAEEEEEAEDETCKSSSGRDLLNTVDEYDLGEEILIILEWIIRGLNEDCIACVQQINKLQDYSFLWMHETTEVFKAILCGKTAIKMPMNGLNRFRKKPCQSPLLESSEMLTEEENRNGSPTLADFIEELELYKVGGLLLNQCSGFDGFHITELVIGVPMPPKHPGIRPWVLFRCKELNEIDPKLQVGAICLDYREIREVLISLTRKWVKTFKQYLTHQVVTMLQNTETFIQRIEDQVQELRNGPSDTLSTMRLLRLFNQVTGQSVKIETKFNVMRKIIALLMSSSNDVEQVSHTGEFAMDALTNLFETREALSLFQDVPKNWMRLRANVQKVKQELEPQIIKDSEIMRKDLESFSKSIATFREDLLSSDAFKASCPQETAVNLCDTFHRRLSVLRDQAKDLHELHKLLHEQIFDPEMLEECDLMLTNLREVRRLMQDLLEKQNEWTRLGPSKGNLRLVKSGCEALMEKVQQLPQLVHQWDLYQILLDGVNNWLQKLPLISNLTQAPMRTRHWKQLLQSSSNQLTSTTRLVLGELVELAKMIEASEIEKIAERATMDFEVEKQLRNFEAAWTSKNFQLKALDWTDKEFFDRITVNPNDAEVEANIELPEEPNVNRANRDLTLSRVSLPRSLAHLVDNDYANEELLATAKPNGRESTKQKLQVITGYAVVTSLPGQQNSNSTQEPANFSPQLPILCELARDQILLQKLLLQQEFFNGDDSKSSPTGDTVGSVNTFFTDEIKKWQLTLKNVEQLTQLWLQVQKAWCDVIQILQHDQMRRSLRIDLHELSVLNKDIILLFRATAKNPNVLRCCERKSEDCIRGLAVMPV</sequence>
<evidence type="ECO:0000313" key="5">
    <source>
        <dbReference type="Proteomes" id="UP001626550"/>
    </source>
</evidence>
<evidence type="ECO:0000259" key="2">
    <source>
        <dbReference type="Pfam" id="PF08385"/>
    </source>
</evidence>
<reference evidence="4 5" key="1">
    <citation type="submission" date="2024-11" db="EMBL/GenBank/DDBJ databases">
        <title>Adaptive evolution of stress response genes in parasites aligns with host niche diversity.</title>
        <authorList>
            <person name="Hahn C."/>
            <person name="Resl P."/>
        </authorList>
    </citation>
    <scope>NUCLEOTIDE SEQUENCE [LARGE SCALE GENOMIC DNA]</scope>
    <source>
        <strain evidence="4">EGGRZ-B1_66</strain>
        <tissue evidence="4">Body</tissue>
    </source>
</reference>
<organism evidence="4 5">
    <name type="scientific">Cichlidogyrus casuarinus</name>
    <dbReference type="NCBI Taxonomy" id="1844966"/>
    <lineage>
        <taxon>Eukaryota</taxon>
        <taxon>Metazoa</taxon>
        <taxon>Spiralia</taxon>
        <taxon>Lophotrochozoa</taxon>
        <taxon>Platyhelminthes</taxon>
        <taxon>Monogenea</taxon>
        <taxon>Monopisthocotylea</taxon>
        <taxon>Dactylogyridea</taxon>
        <taxon>Ancyrocephalidae</taxon>
        <taxon>Cichlidogyrus</taxon>
    </lineage>
</organism>
<proteinExistence type="predicted"/>
<evidence type="ECO:0000313" key="4">
    <source>
        <dbReference type="EMBL" id="KAL3314189.1"/>
    </source>
</evidence>
<feature type="compositionally biased region" description="Acidic residues" evidence="1">
    <location>
        <begin position="712"/>
        <end position="724"/>
    </location>
</feature>
<evidence type="ECO:0000259" key="3">
    <source>
        <dbReference type="Pfam" id="PF08393"/>
    </source>
</evidence>
<gene>
    <name evidence="4" type="ORF">Ciccas_007197</name>
</gene>
<dbReference type="Gene3D" id="1.20.140.100">
    <property type="entry name" value="Dynein heavy chain, N-terminal domain 2"/>
    <property type="match status" value="1"/>
</dbReference>
<evidence type="ECO:0000256" key="1">
    <source>
        <dbReference type="SAM" id="MobiDB-lite"/>
    </source>
</evidence>
<dbReference type="PANTHER" id="PTHR46961:SF21">
    <property type="entry name" value="LOW QUALITY PROTEIN: DYNEIN BETA CHAIN, FLAGELLAR OUTER ARM-LIKE"/>
    <property type="match status" value="1"/>
</dbReference>
<dbReference type="Pfam" id="PF08393">
    <property type="entry name" value="DHC_N2"/>
    <property type="match status" value="2"/>
</dbReference>
<dbReference type="Pfam" id="PF08385">
    <property type="entry name" value="DHC_N1"/>
    <property type="match status" value="1"/>
</dbReference>
<dbReference type="InterPro" id="IPR013594">
    <property type="entry name" value="Dynein_heavy_tail"/>
</dbReference>
<dbReference type="PANTHER" id="PTHR46961">
    <property type="entry name" value="DYNEIN HEAVY CHAIN 1, AXONEMAL-LIKE PROTEIN"/>
    <property type="match status" value="1"/>
</dbReference>
<dbReference type="Proteomes" id="UP001626550">
    <property type="component" value="Unassembled WGS sequence"/>
</dbReference>
<comment type="caution">
    <text evidence="4">The sequence shown here is derived from an EMBL/GenBank/DDBJ whole genome shotgun (WGS) entry which is preliminary data.</text>
</comment>
<dbReference type="EMBL" id="JBJKFK010001072">
    <property type="protein sequence ID" value="KAL3314189.1"/>
    <property type="molecule type" value="Genomic_DNA"/>
</dbReference>